<keyword evidence="4" id="KW-1185">Reference proteome</keyword>
<dbReference type="InterPro" id="IPR002711">
    <property type="entry name" value="HNH"/>
</dbReference>
<organism evidence="3 4">
    <name type="scientific">Enteractinococcus fodinae</name>
    <dbReference type="NCBI Taxonomy" id="684663"/>
    <lineage>
        <taxon>Bacteria</taxon>
        <taxon>Bacillati</taxon>
        <taxon>Actinomycetota</taxon>
        <taxon>Actinomycetes</taxon>
        <taxon>Micrococcales</taxon>
        <taxon>Micrococcaceae</taxon>
    </lineage>
</organism>
<comment type="caution">
    <text evidence="3">The sequence shown here is derived from an EMBL/GenBank/DDBJ whole genome shotgun (WGS) entry which is preliminary data.</text>
</comment>
<dbReference type="Proteomes" id="UP001183794">
    <property type="component" value="Unassembled WGS sequence"/>
</dbReference>
<feature type="region of interest" description="Disordered" evidence="1">
    <location>
        <begin position="323"/>
        <end position="412"/>
    </location>
</feature>
<feature type="domain" description="HNH" evidence="2">
    <location>
        <begin position="671"/>
        <end position="702"/>
    </location>
</feature>
<gene>
    <name evidence="3" type="ORF">J2S62_001357</name>
</gene>
<dbReference type="RefSeq" id="WP_310172882.1">
    <property type="nucleotide sequence ID" value="NZ_BAABHE010000002.1"/>
</dbReference>
<dbReference type="InterPro" id="IPR003615">
    <property type="entry name" value="HNH_nuc"/>
</dbReference>
<evidence type="ECO:0000313" key="4">
    <source>
        <dbReference type="Proteomes" id="UP001183794"/>
    </source>
</evidence>
<name>A0ABU2B0H1_9MICC</name>
<accession>A0ABU2B0H1</accession>
<dbReference type="CDD" id="cd00085">
    <property type="entry name" value="HNHc"/>
    <property type="match status" value="1"/>
</dbReference>
<protein>
    <recommendedName>
        <fullName evidence="2">HNH domain-containing protein</fullName>
    </recommendedName>
</protein>
<evidence type="ECO:0000256" key="1">
    <source>
        <dbReference type="SAM" id="MobiDB-lite"/>
    </source>
</evidence>
<feature type="compositionally biased region" description="Polar residues" evidence="1">
    <location>
        <begin position="331"/>
        <end position="351"/>
    </location>
</feature>
<dbReference type="EMBL" id="JAVDYJ010000001">
    <property type="protein sequence ID" value="MDR7347100.1"/>
    <property type="molecule type" value="Genomic_DNA"/>
</dbReference>
<evidence type="ECO:0000259" key="2">
    <source>
        <dbReference type="Pfam" id="PF01844"/>
    </source>
</evidence>
<feature type="region of interest" description="Disordered" evidence="1">
    <location>
        <begin position="569"/>
        <end position="602"/>
    </location>
</feature>
<sequence>MVTTIPDTTELISDEVLDGLSLGSLQALQLRVARRQYDKLTDPTAYHEFARHRFATARDWDTMWSAPAAEQTVGSVGKHAGPTPEAPEDYYNTLPGMVDNLVTTLRVQDAMVSNLTGLADRAYDLDRDTVLGIPASVNLFKTGKRWLADRFQVDTRQMGKHYARAELIAAEPTTIVGIGREPVLPQMAQAYANGAIPSENMDRMTHIAKRFYDFCLAAGLTKDNATEVLQSMDSIFTDASQRMTAQQLADESTAWLNQVAHIIDPDGPSPEERLTKVSNSLRTRIARGKLHLNLVTDVANVELIEALILAGLNFKVNQDKFRQGADEDSEAPQSATADPSDPTPGSGTNRHPAQPKPPTHSAVGDPGQSQEQYAEVASETAADAFDDADEREGHRPGLFDELDLGGPTPYNDEMSAEERLALFHDRMDDAVDDPATFVETDQGEPVSREELRKLDPRSRAEKAHDVFITMLKAQGKRSPGSEGMPEYKRAPAILWTVMDYETLIRMQQDRLDARFHLDAEHRRPPGLNGFDPGVPASVTPLQHVAGEDEPPDIPESENSFDPDPLLAPHWWTHAPAHDAPDDANPSDTAESGTARGHPYVSHNFQTGSVSPAAVLQDLCDAKIIPAIFNQAGVPLFLGRGKRVFSDDQILAAGMRGGCRGPGCRVPPVWTQGHHAQHWLHEGGTDITNLILLCNACHTRVHQGVWTPTWDPDGVLYWIPAPWLDPAQTPIRNTYWDN</sequence>
<proteinExistence type="predicted"/>
<evidence type="ECO:0000313" key="3">
    <source>
        <dbReference type="EMBL" id="MDR7347100.1"/>
    </source>
</evidence>
<dbReference type="Pfam" id="PF01844">
    <property type="entry name" value="HNH"/>
    <property type="match status" value="1"/>
</dbReference>
<reference evidence="3 4" key="1">
    <citation type="submission" date="2023-07" db="EMBL/GenBank/DDBJ databases">
        <title>Sequencing the genomes of 1000 actinobacteria strains.</title>
        <authorList>
            <person name="Klenk H.-P."/>
        </authorList>
    </citation>
    <scope>NUCLEOTIDE SEQUENCE [LARGE SCALE GENOMIC DNA]</scope>
    <source>
        <strain evidence="3 4">DSM 22966</strain>
    </source>
</reference>